<evidence type="ECO:0000313" key="9">
    <source>
        <dbReference type="Proteomes" id="UP000678393"/>
    </source>
</evidence>
<keyword evidence="6" id="KW-0687">Ribonucleoprotein</keyword>
<dbReference type="InterPro" id="IPR005485">
    <property type="entry name" value="Rbsml_uL18_euk_arch"/>
</dbReference>
<evidence type="ECO:0000259" key="7">
    <source>
        <dbReference type="Pfam" id="PF14204"/>
    </source>
</evidence>
<evidence type="ECO:0000256" key="1">
    <source>
        <dbReference type="ARBA" id="ARBA00004496"/>
    </source>
</evidence>
<keyword evidence="5" id="KW-0689">Ribosomal protein</keyword>
<dbReference type="GO" id="GO:0000027">
    <property type="term" value="P:ribosomal large subunit assembly"/>
    <property type="evidence" value="ECO:0007669"/>
    <property type="project" value="TreeGrafter"/>
</dbReference>
<keyword evidence="3" id="KW-0963">Cytoplasm</keyword>
<reference evidence="8" key="1">
    <citation type="submission" date="2021-04" db="EMBL/GenBank/DDBJ databases">
        <authorList>
            <consortium name="Molecular Ecology Group"/>
        </authorList>
    </citation>
    <scope>NUCLEOTIDE SEQUENCE</scope>
</reference>
<proteinExistence type="inferred from homology"/>
<comment type="similarity">
    <text evidence="2">Belongs to the universal ribosomal protein uL18 family.</text>
</comment>
<keyword evidence="4" id="KW-0699">rRNA-binding</keyword>
<dbReference type="PANTHER" id="PTHR23410">
    <property type="entry name" value="RIBOSOMAL PROTEIN L5-RELATED"/>
    <property type="match status" value="1"/>
</dbReference>
<dbReference type="AlphaFoldDB" id="A0A8S3ZP84"/>
<organism evidence="8 9">
    <name type="scientific">Candidula unifasciata</name>
    <dbReference type="NCBI Taxonomy" id="100452"/>
    <lineage>
        <taxon>Eukaryota</taxon>
        <taxon>Metazoa</taxon>
        <taxon>Spiralia</taxon>
        <taxon>Lophotrochozoa</taxon>
        <taxon>Mollusca</taxon>
        <taxon>Gastropoda</taxon>
        <taxon>Heterobranchia</taxon>
        <taxon>Euthyneura</taxon>
        <taxon>Panpulmonata</taxon>
        <taxon>Eupulmonata</taxon>
        <taxon>Stylommatophora</taxon>
        <taxon>Helicina</taxon>
        <taxon>Helicoidea</taxon>
        <taxon>Geomitridae</taxon>
        <taxon>Candidula</taxon>
    </lineage>
</organism>
<dbReference type="GO" id="GO:0006412">
    <property type="term" value="P:translation"/>
    <property type="evidence" value="ECO:0007669"/>
    <property type="project" value="InterPro"/>
</dbReference>
<dbReference type="GO" id="GO:0008097">
    <property type="term" value="F:5S rRNA binding"/>
    <property type="evidence" value="ECO:0007669"/>
    <property type="project" value="InterPro"/>
</dbReference>
<evidence type="ECO:0000256" key="6">
    <source>
        <dbReference type="ARBA" id="ARBA00023274"/>
    </source>
</evidence>
<evidence type="ECO:0000256" key="4">
    <source>
        <dbReference type="ARBA" id="ARBA00022730"/>
    </source>
</evidence>
<comment type="subcellular location">
    <subcellularLocation>
        <location evidence="1">Cytoplasm</location>
    </subcellularLocation>
</comment>
<dbReference type="Proteomes" id="UP000678393">
    <property type="component" value="Unassembled WGS sequence"/>
</dbReference>
<keyword evidence="9" id="KW-1185">Reference proteome</keyword>
<dbReference type="OrthoDB" id="1618453at2759"/>
<dbReference type="EMBL" id="CAJHNH020004668">
    <property type="protein sequence ID" value="CAG5131444.1"/>
    <property type="molecule type" value="Genomic_DNA"/>
</dbReference>
<dbReference type="GO" id="GO:0022625">
    <property type="term" value="C:cytosolic large ribosomal subunit"/>
    <property type="evidence" value="ECO:0007669"/>
    <property type="project" value="TreeGrafter"/>
</dbReference>
<dbReference type="InterPro" id="IPR025607">
    <property type="entry name" value="Ribosomal_uL18_C_euk"/>
</dbReference>
<dbReference type="Pfam" id="PF14204">
    <property type="entry name" value="Ribosomal_L18_c"/>
    <property type="match status" value="1"/>
</dbReference>
<evidence type="ECO:0000256" key="2">
    <source>
        <dbReference type="ARBA" id="ARBA00007116"/>
    </source>
</evidence>
<comment type="caution">
    <text evidence="8">The sequence shown here is derived from an EMBL/GenBank/DDBJ whole genome shotgun (WGS) entry which is preliminary data.</text>
</comment>
<dbReference type="SUPFAM" id="SSF53137">
    <property type="entry name" value="Translational machinery components"/>
    <property type="match status" value="1"/>
</dbReference>
<sequence>LRLTIHDRITSLYCNLLFHRGCLGVIQRRRQKPDSVKLDQTYEGQVEVSGEHFTVEDVDGAPGAFRAYLDVSLARTTTGARVFGALKGAADGAIDIPHSTRCFPGYDAERENYNAEVHRDHTLDKHVADYMTYLQDNDEGIYSSPIKEGVTPSKVEELYKKTHAAIRADPEAKVAAKKEVEKKRWNRVKLSNEQRKARIAQRKAAYLKTLETAAA</sequence>
<keyword evidence="4" id="KW-0694">RNA-binding</keyword>
<dbReference type="PANTHER" id="PTHR23410:SF12">
    <property type="entry name" value="LARGE RIBOSOMAL SUBUNIT PROTEIN UL18"/>
    <property type="match status" value="1"/>
</dbReference>
<feature type="domain" description="Large ribosomal subunit protein uL18 C-terminal eukaryotes" evidence="7">
    <location>
        <begin position="155"/>
        <end position="207"/>
    </location>
</feature>
<dbReference type="Gene3D" id="3.30.420.100">
    <property type="match status" value="1"/>
</dbReference>
<dbReference type="PRINTS" id="PR00058">
    <property type="entry name" value="RIBOSOMALL5"/>
</dbReference>
<evidence type="ECO:0000256" key="3">
    <source>
        <dbReference type="ARBA" id="ARBA00022490"/>
    </source>
</evidence>
<evidence type="ECO:0000256" key="5">
    <source>
        <dbReference type="ARBA" id="ARBA00022980"/>
    </source>
</evidence>
<dbReference type="GO" id="GO:0003735">
    <property type="term" value="F:structural constituent of ribosome"/>
    <property type="evidence" value="ECO:0007669"/>
    <property type="project" value="InterPro"/>
</dbReference>
<protein>
    <recommendedName>
        <fullName evidence="7">Large ribosomal subunit protein uL18 C-terminal eukaryotes domain-containing protein</fullName>
    </recommendedName>
</protein>
<evidence type="ECO:0000313" key="8">
    <source>
        <dbReference type="EMBL" id="CAG5131444.1"/>
    </source>
</evidence>
<accession>A0A8S3ZP84</accession>
<gene>
    <name evidence="8" type="ORF">CUNI_LOCUS17002</name>
</gene>
<dbReference type="Pfam" id="PF17144">
    <property type="entry name" value="Ribosomal_L5e"/>
    <property type="match status" value="1"/>
</dbReference>
<feature type="non-terminal residue" evidence="8">
    <location>
        <position position="1"/>
    </location>
</feature>
<name>A0A8S3ZP84_9EUPU</name>